<accession>A0A1B8SGV1</accession>
<proteinExistence type="predicted"/>
<dbReference type="STRING" id="354243.BST28_19140"/>
<dbReference type="EMBL" id="LFOE01000010">
    <property type="protein sequence ID" value="OBY31945.1"/>
    <property type="molecule type" value="Genomic_DNA"/>
</dbReference>
<evidence type="ECO:0000259" key="2">
    <source>
        <dbReference type="Pfam" id="PF18878"/>
    </source>
</evidence>
<dbReference type="InterPro" id="IPR043641">
    <property type="entry name" value="PPE-PPW_C"/>
</dbReference>
<dbReference type="OrthoDB" id="4762536at2"/>
<evidence type="ECO:0000256" key="1">
    <source>
        <dbReference type="SAM" id="MobiDB-lite"/>
    </source>
</evidence>
<reference evidence="3 4" key="1">
    <citation type="submission" date="2015-06" db="EMBL/GenBank/DDBJ databases">
        <title>Genome sequence of Mycobacterium kumamotonense strain Roo.</title>
        <authorList>
            <person name="Greninger A.L."/>
            <person name="Cunningham G."/>
            <person name="Miller S."/>
        </authorList>
    </citation>
    <scope>NUCLEOTIDE SEQUENCE [LARGE SCALE GENOMIC DNA]</scope>
    <source>
        <strain evidence="3 4">Roo</strain>
    </source>
</reference>
<gene>
    <name evidence="3" type="ORF">ACT18_09430</name>
</gene>
<sequence length="133" mass="13902">MPAYMYLVGGLDMGARRASGTSARKKAAPNPDSTDVPAAEPAKEDAPQRRRRRAQVAMLGRGHEYMYVEQDWASDPPAVVSSDRGTGPHGLPGATHRAGTARPAGLTALAGDGFGGGAISPMMPNTWPRDGDC</sequence>
<comment type="caution">
    <text evidence="3">The sequence shown here is derived from an EMBL/GenBank/DDBJ whole genome shotgun (WGS) entry which is preliminary data.</text>
</comment>
<evidence type="ECO:0000313" key="4">
    <source>
        <dbReference type="Proteomes" id="UP000092668"/>
    </source>
</evidence>
<dbReference type="Proteomes" id="UP000092668">
    <property type="component" value="Unassembled WGS sequence"/>
</dbReference>
<dbReference type="AlphaFoldDB" id="A0A1B8SGV1"/>
<feature type="domain" description="PPE-PPW subfamily C-terminal" evidence="2">
    <location>
        <begin position="81"/>
        <end position="127"/>
    </location>
</feature>
<name>A0A1B8SGV1_9MYCO</name>
<feature type="region of interest" description="Disordered" evidence="1">
    <location>
        <begin position="15"/>
        <end position="53"/>
    </location>
</feature>
<dbReference type="Pfam" id="PF18878">
    <property type="entry name" value="PPE-PPW"/>
    <property type="match status" value="1"/>
</dbReference>
<keyword evidence="4" id="KW-1185">Reference proteome</keyword>
<organism evidence="3 4">
    <name type="scientific">Mycolicibacter kumamotonensis</name>
    <dbReference type="NCBI Taxonomy" id="354243"/>
    <lineage>
        <taxon>Bacteria</taxon>
        <taxon>Bacillati</taxon>
        <taxon>Actinomycetota</taxon>
        <taxon>Actinomycetes</taxon>
        <taxon>Mycobacteriales</taxon>
        <taxon>Mycobacteriaceae</taxon>
        <taxon>Mycolicibacter</taxon>
    </lineage>
</organism>
<evidence type="ECO:0000313" key="3">
    <source>
        <dbReference type="EMBL" id="OBY31945.1"/>
    </source>
</evidence>
<protein>
    <submittedName>
        <fullName evidence="3">PPE family protein</fullName>
    </submittedName>
</protein>
<feature type="region of interest" description="Disordered" evidence="1">
    <location>
        <begin position="76"/>
        <end position="99"/>
    </location>
</feature>
<dbReference type="PATRIC" id="fig|354243.3.peg.1958"/>